<dbReference type="Pfam" id="PF15432">
    <property type="entry name" value="Sec-ASP3"/>
    <property type="match status" value="1"/>
</dbReference>
<gene>
    <name evidence="1" type="primary">asp3</name>
    <name evidence="1" type="ORF">CD122_06480</name>
</gene>
<evidence type="ECO:0000313" key="1">
    <source>
        <dbReference type="EMBL" id="PNZ27461.1"/>
    </source>
</evidence>
<dbReference type="OrthoDB" id="2042927at2"/>
<dbReference type="NCBIfam" id="TIGR03711">
    <property type="entry name" value="acc_sec_asp3"/>
    <property type="match status" value="1"/>
</dbReference>
<organism evidence="1 2">
    <name type="scientific">Staphylococcus rostri</name>
    <dbReference type="NCBI Taxonomy" id="522262"/>
    <lineage>
        <taxon>Bacteria</taxon>
        <taxon>Bacillati</taxon>
        <taxon>Bacillota</taxon>
        <taxon>Bacilli</taxon>
        <taxon>Bacillales</taxon>
        <taxon>Staphylococcaceae</taxon>
        <taxon>Staphylococcus</taxon>
    </lineage>
</organism>
<dbReference type="GO" id="GO:0015031">
    <property type="term" value="P:protein transport"/>
    <property type="evidence" value="ECO:0007669"/>
    <property type="project" value="InterPro"/>
</dbReference>
<protein>
    <submittedName>
        <fullName evidence="1">Accessory Sec system protein Asp3</fullName>
    </submittedName>
</protein>
<dbReference type="EMBL" id="PPRF01000037">
    <property type="protein sequence ID" value="PNZ27461.1"/>
    <property type="molecule type" value="Genomic_DNA"/>
</dbReference>
<evidence type="ECO:0000313" key="2">
    <source>
        <dbReference type="Proteomes" id="UP000242752"/>
    </source>
</evidence>
<keyword evidence="2" id="KW-1185">Reference proteome</keyword>
<dbReference type="RefSeq" id="WP_103358181.1">
    <property type="nucleotide sequence ID" value="NZ_CP113107.1"/>
</dbReference>
<proteinExistence type="predicted"/>
<dbReference type="AlphaFoldDB" id="A0A2K3YPF1"/>
<accession>A0A2K3YPF1</accession>
<name>A0A2K3YPF1_9STAP</name>
<sequence length="294" mass="33209">MLHNSHTIRWSQITSDTFMYGTHLHIDAHETYFENKLMPSGRIIHVWKMMTDYYSEKTLPQLPILKHGYTYRFTFDYDVEPEGHIYFKLIFKKRNGVEMAPVIIQSKVIDVTYPTEAFSYELQMINAAATSVRFRSIHITEPVETDVAPTFTVSSIMYENPDVSAINVIIVDDTGLTRDALQGLHNVVLVEQWQVADIAAIAECVAPLDRDDKLNFIGYTVDTNDMAYRLATQMGATAWVTTAEGLPATDDAVVNVYGQTVTPTMAYALVTPMFHASRQLRALDMGLLNGGRRV</sequence>
<reference evidence="1 2" key="1">
    <citation type="submission" date="2017-08" db="EMBL/GenBank/DDBJ databases">
        <title>Draft genome sequences of 64 type strains of genus Staph aureus.</title>
        <authorList>
            <person name="Cole K."/>
            <person name="Golubchik T."/>
            <person name="Russell J."/>
            <person name="Foster D."/>
            <person name="Llewelyn M."/>
            <person name="Wilson D."/>
            <person name="Crook D."/>
            <person name="Paul J."/>
        </authorList>
    </citation>
    <scope>NUCLEOTIDE SEQUENCE [LARGE SCALE GENOMIC DNA]</scope>
    <source>
        <strain evidence="1 2">DSM 21968</strain>
    </source>
</reference>
<dbReference type="InterPro" id="IPR022259">
    <property type="entry name" value="Acessory_Sec_prot_Asp3"/>
</dbReference>
<dbReference type="Proteomes" id="UP000242752">
    <property type="component" value="Unassembled WGS sequence"/>
</dbReference>
<comment type="caution">
    <text evidence="1">The sequence shown here is derived from an EMBL/GenBank/DDBJ whole genome shotgun (WGS) entry which is preliminary data.</text>
</comment>